<dbReference type="GO" id="GO:0043295">
    <property type="term" value="F:glutathione binding"/>
    <property type="evidence" value="ECO:0007669"/>
    <property type="project" value="TreeGrafter"/>
</dbReference>
<dbReference type="InterPro" id="IPR004045">
    <property type="entry name" value="Glutathione_S-Trfase_N"/>
</dbReference>
<dbReference type="GO" id="GO:0004364">
    <property type="term" value="F:glutathione transferase activity"/>
    <property type="evidence" value="ECO:0007669"/>
    <property type="project" value="UniProtKB-EC"/>
</dbReference>
<dbReference type="PROSITE" id="PS50405">
    <property type="entry name" value="GST_CTER"/>
    <property type="match status" value="1"/>
</dbReference>
<dbReference type="PROSITE" id="PS50404">
    <property type="entry name" value="GST_NTER"/>
    <property type="match status" value="1"/>
</dbReference>
<dbReference type="GO" id="GO:0009636">
    <property type="term" value="P:response to toxic substance"/>
    <property type="evidence" value="ECO:0007669"/>
    <property type="project" value="UniProtKB-ARBA"/>
</dbReference>
<evidence type="ECO:0000256" key="4">
    <source>
        <dbReference type="ARBA" id="ARBA00047960"/>
    </source>
</evidence>
<proteinExistence type="inferred from homology"/>
<evidence type="ECO:0000256" key="2">
    <source>
        <dbReference type="ARBA" id="ARBA00012452"/>
    </source>
</evidence>
<organism evidence="7 8">
    <name type="scientific">Coprinellus micaceus</name>
    <name type="common">Glistening ink-cap mushroom</name>
    <name type="synonym">Coprinus micaceus</name>
    <dbReference type="NCBI Taxonomy" id="71717"/>
    <lineage>
        <taxon>Eukaryota</taxon>
        <taxon>Fungi</taxon>
        <taxon>Dikarya</taxon>
        <taxon>Basidiomycota</taxon>
        <taxon>Agaricomycotina</taxon>
        <taxon>Agaricomycetes</taxon>
        <taxon>Agaricomycetidae</taxon>
        <taxon>Agaricales</taxon>
        <taxon>Agaricineae</taxon>
        <taxon>Psathyrellaceae</taxon>
        <taxon>Coprinellus</taxon>
    </lineage>
</organism>
<dbReference type="Gene3D" id="1.20.1050.10">
    <property type="match status" value="1"/>
</dbReference>
<dbReference type="InterPro" id="IPR010987">
    <property type="entry name" value="Glutathione-S-Trfase_C-like"/>
</dbReference>
<dbReference type="SFLD" id="SFLDG01154">
    <property type="entry name" value="Main.5:_Phi-like"/>
    <property type="match status" value="1"/>
</dbReference>
<dbReference type="SUPFAM" id="SSF47616">
    <property type="entry name" value="GST C-terminal domain-like"/>
    <property type="match status" value="1"/>
</dbReference>
<protein>
    <recommendedName>
        <fullName evidence="2">glutathione transferase</fullName>
        <ecNumber evidence="2">2.5.1.18</ecNumber>
    </recommendedName>
</protein>
<dbReference type="InterPro" id="IPR004046">
    <property type="entry name" value="GST_C"/>
</dbReference>
<feature type="domain" description="GST N-terminal" evidence="5">
    <location>
        <begin position="1"/>
        <end position="82"/>
    </location>
</feature>
<dbReference type="FunFam" id="3.40.30.10:FF:000016">
    <property type="entry name" value="Glutathione S-transferase F2"/>
    <property type="match status" value="1"/>
</dbReference>
<dbReference type="Gene3D" id="3.40.30.10">
    <property type="entry name" value="Glutaredoxin"/>
    <property type="match status" value="1"/>
</dbReference>
<gene>
    <name evidence="7" type="ORF">FA13DRAFT_1730540</name>
</gene>
<dbReference type="PANTHER" id="PTHR43900:SF3">
    <property type="entry name" value="GLUTATHIONE S-TRANSFERASE RHO"/>
    <property type="match status" value="1"/>
</dbReference>
<dbReference type="SFLD" id="SFLDS00019">
    <property type="entry name" value="Glutathione_Transferase_(cytos"/>
    <property type="match status" value="1"/>
</dbReference>
<dbReference type="Pfam" id="PF00043">
    <property type="entry name" value="GST_C"/>
    <property type="match status" value="1"/>
</dbReference>
<dbReference type="FunFam" id="1.20.1050.10:FF:000004">
    <property type="entry name" value="Glutathione S-transferase F2"/>
    <property type="match status" value="1"/>
</dbReference>
<sequence>MVLKLYGAHISTCTQRVLFALFEKGVSFEFVPIDLMKGESHTQEVLAKQPFGQVPYIEDDDFTLYESRAIARYIAEKYAGQGTPDLVPTKDVKSRALFEQAASVETSNFDAYAGPAVFEGFFKPMMGMQTSKEKIDELSDNLSKKLDVYDQILSKQKYLTGENITLADLFHVPYGVLLKDAGIDVIETRPNVKRWFNDITSRPSWKRTQEFNHTA</sequence>
<evidence type="ECO:0000313" key="8">
    <source>
        <dbReference type="Proteomes" id="UP000298030"/>
    </source>
</evidence>
<comment type="caution">
    <text evidence="7">The sequence shown here is derived from an EMBL/GenBank/DDBJ whole genome shotgun (WGS) entry which is preliminary data.</text>
</comment>
<dbReference type="InterPro" id="IPR036249">
    <property type="entry name" value="Thioredoxin-like_sf"/>
</dbReference>
<dbReference type="STRING" id="71717.A0A4Y7TIZ8"/>
<reference evidence="7 8" key="1">
    <citation type="journal article" date="2019" name="Nat. Ecol. Evol.">
        <title>Megaphylogeny resolves global patterns of mushroom evolution.</title>
        <authorList>
            <person name="Varga T."/>
            <person name="Krizsan K."/>
            <person name="Foldi C."/>
            <person name="Dima B."/>
            <person name="Sanchez-Garcia M."/>
            <person name="Sanchez-Ramirez S."/>
            <person name="Szollosi G.J."/>
            <person name="Szarkandi J.G."/>
            <person name="Papp V."/>
            <person name="Albert L."/>
            <person name="Andreopoulos W."/>
            <person name="Angelini C."/>
            <person name="Antonin V."/>
            <person name="Barry K.W."/>
            <person name="Bougher N.L."/>
            <person name="Buchanan P."/>
            <person name="Buyck B."/>
            <person name="Bense V."/>
            <person name="Catcheside P."/>
            <person name="Chovatia M."/>
            <person name="Cooper J."/>
            <person name="Damon W."/>
            <person name="Desjardin D."/>
            <person name="Finy P."/>
            <person name="Geml J."/>
            <person name="Haridas S."/>
            <person name="Hughes K."/>
            <person name="Justo A."/>
            <person name="Karasinski D."/>
            <person name="Kautmanova I."/>
            <person name="Kiss B."/>
            <person name="Kocsube S."/>
            <person name="Kotiranta H."/>
            <person name="LaButti K.M."/>
            <person name="Lechner B.E."/>
            <person name="Liimatainen K."/>
            <person name="Lipzen A."/>
            <person name="Lukacs Z."/>
            <person name="Mihaltcheva S."/>
            <person name="Morgado L.N."/>
            <person name="Niskanen T."/>
            <person name="Noordeloos M.E."/>
            <person name="Ohm R.A."/>
            <person name="Ortiz-Santana B."/>
            <person name="Ovrebo C."/>
            <person name="Racz N."/>
            <person name="Riley R."/>
            <person name="Savchenko A."/>
            <person name="Shiryaev A."/>
            <person name="Soop K."/>
            <person name="Spirin V."/>
            <person name="Szebenyi C."/>
            <person name="Tomsovsky M."/>
            <person name="Tulloss R.E."/>
            <person name="Uehling J."/>
            <person name="Grigoriev I.V."/>
            <person name="Vagvolgyi C."/>
            <person name="Papp T."/>
            <person name="Martin F.M."/>
            <person name="Miettinen O."/>
            <person name="Hibbett D.S."/>
            <person name="Nagy L.G."/>
        </authorList>
    </citation>
    <scope>NUCLEOTIDE SEQUENCE [LARGE SCALE GENOMIC DNA]</scope>
    <source>
        <strain evidence="7 8">FP101781</strain>
    </source>
</reference>
<evidence type="ECO:0000256" key="1">
    <source>
        <dbReference type="ARBA" id="ARBA00010128"/>
    </source>
</evidence>
<keyword evidence="8" id="KW-1185">Reference proteome</keyword>
<comment type="similarity">
    <text evidence="1">Belongs to the GST superfamily. Phi family.</text>
</comment>
<dbReference type="AlphaFoldDB" id="A0A4Y7TIZ8"/>
<evidence type="ECO:0000313" key="7">
    <source>
        <dbReference type="EMBL" id="TEB33522.1"/>
    </source>
</evidence>
<keyword evidence="3 7" id="KW-0808">Transferase</keyword>
<dbReference type="Pfam" id="PF02798">
    <property type="entry name" value="GST_N"/>
    <property type="match status" value="1"/>
</dbReference>
<accession>A0A4Y7TIZ8</accession>
<comment type="catalytic activity">
    <reaction evidence="4">
        <text>RX + glutathione = an S-substituted glutathione + a halide anion + H(+)</text>
        <dbReference type="Rhea" id="RHEA:16437"/>
        <dbReference type="ChEBI" id="CHEBI:15378"/>
        <dbReference type="ChEBI" id="CHEBI:16042"/>
        <dbReference type="ChEBI" id="CHEBI:17792"/>
        <dbReference type="ChEBI" id="CHEBI:57925"/>
        <dbReference type="ChEBI" id="CHEBI:90779"/>
        <dbReference type="EC" id="2.5.1.18"/>
    </reaction>
</comment>
<dbReference type="SUPFAM" id="SSF52833">
    <property type="entry name" value="Thioredoxin-like"/>
    <property type="match status" value="1"/>
</dbReference>
<name>A0A4Y7TIZ8_COPMI</name>
<dbReference type="EMBL" id="QPFP01000012">
    <property type="protein sequence ID" value="TEB33522.1"/>
    <property type="molecule type" value="Genomic_DNA"/>
</dbReference>
<dbReference type="InterPro" id="IPR034347">
    <property type="entry name" value="GST_Phi_C"/>
</dbReference>
<dbReference type="InterPro" id="IPR036282">
    <property type="entry name" value="Glutathione-S-Trfase_C_sf"/>
</dbReference>
<dbReference type="CDD" id="cd03053">
    <property type="entry name" value="GST_N_Phi"/>
    <property type="match status" value="1"/>
</dbReference>
<dbReference type="InterPro" id="IPR040079">
    <property type="entry name" value="Glutathione_S-Trfase"/>
</dbReference>
<dbReference type="GO" id="GO:0006749">
    <property type="term" value="P:glutathione metabolic process"/>
    <property type="evidence" value="ECO:0007669"/>
    <property type="project" value="TreeGrafter"/>
</dbReference>
<feature type="domain" description="GST C-terminal" evidence="6">
    <location>
        <begin position="91"/>
        <end position="215"/>
    </location>
</feature>
<evidence type="ECO:0000256" key="3">
    <source>
        <dbReference type="ARBA" id="ARBA00022679"/>
    </source>
</evidence>
<evidence type="ECO:0000259" key="5">
    <source>
        <dbReference type="PROSITE" id="PS50404"/>
    </source>
</evidence>
<dbReference type="GO" id="GO:0005737">
    <property type="term" value="C:cytoplasm"/>
    <property type="evidence" value="ECO:0007669"/>
    <property type="project" value="TreeGrafter"/>
</dbReference>
<dbReference type="EC" id="2.5.1.18" evidence="2"/>
<dbReference type="SFLD" id="SFLDG00358">
    <property type="entry name" value="Main_(cytGST)"/>
    <property type="match status" value="1"/>
</dbReference>
<dbReference type="CDD" id="cd03187">
    <property type="entry name" value="GST_C_Phi"/>
    <property type="match status" value="1"/>
</dbReference>
<dbReference type="PANTHER" id="PTHR43900">
    <property type="entry name" value="GLUTATHIONE S-TRANSFERASE RHO"/>
    <property type="match status" value="1"/>
</dbReference>
<dbReference type="Proteomes" id="UP000298030">
    <property type="component" value="Unassembled WGS sequence"/>
</dbReference>
<dbReference type="OrthoDB" id="249703at2759"/>
<evidence type="ECO:0000259" key="6">
    <source>
        <dbReference type="PROSITE" id="PS50405"/>
    </source>
</evidence>